<dbReference type="Proteomes" id="UP000735302">
    <property type="component" value="Unassembled WGS sequence"/>
</dbReference>
<dbReference type="Pfam" id="PF00090">
    <property type="entry name" value="TSP_1"/>
    <property type="match status" value="1"/>
</dbReference>
<feature type="region of interest" description="Disordered" evidence="4">
    <location>
        <begin position="544"/>
        <end position="688"/>
    </location>
</feature>
<dbReference type="GO" id="GO:0005576">
    <property type="term" value="C:extracellular region"/>
    <property type="evidence" value="ECO:0007669"/>
    <property type="project" value="UniProtKB-SubCell"/>
</dbReference>
<evidence type="ECO:0000259" key="6">
    <source>
        <dbReference type="PROSITE" id="PS50189"/>
    </source>
</evidence>
<reference evidence="8 9" key="1">
    <citation type="journal article" date="2021" name="Elife">
        <title>Chloroplast acquisition without the gene transfer in kleptoplastic sea slugs, Plakobranchus ocellatus.</title>
        <authorList>
            <person name="Maeda T."/>
            <person name="Takahashi S."/>
            <person name="Yoshida T."/>
            <person name="Shimamura S."/>
            <person name="Takaki Y."/>
            <person name="Nagai Y."/>
            <person name="Toyoda A."/>
            <person name="Suzuki Y."/>
            <person name="Arimoto A."/>
            <person name="Ishii H."/>
            <person name="Satoh N."/>
            <person name="Nishiyama T."/>
            <person name="Hasebe M."/>
            <person name="Maruyama T."/>
            <person name="Minagawa J."/>
            <person name="Obokata J."/>
            <person name="Shigenobu S."/>
        </authorList>
    </citation>
    <scope>NUCLEOTIDE SEQUENCE [LARGE SCALE GENOMIC DNA]</scope>
</reference>
<feature type="compositionally biased region" description="Basic and acidic residues" evidence="4">
    <location>
        <begin position="558"/>
        <end position="570"/>
    </location>
</feature>
<dbReference type="PROSITE" id="PS50092">
    <property type="entry name" value="TSP1"/>
    <property type="match status" value="1"/>
</dbReference>
<feature type="compositionally biased region" description="Pro residues" evidence="4">
    <location>
        <begin position="633"/>
        <end position="645"/>
    </location>
</feature>
<dbReference type="Pfam" id="PF05986">
    <property type="entry name" value="ADAMTS_spacer1"/>
    <property type="match status" value="1"/>
</dbReference>
<dbReference type="Pfam" id="PF01759">
    <property type="entry name" value="NTR"/>
    <property type="match status" value="1"/>
</dbReference>
<accession>A0AAV3YYL5</accession>
<feature type="compositionally biased region" description="Polar residues" evidence="4">
    <location>
        <begin position="596"/>
        <end position="607"/>
    </location>
</feature>
<keyword evidence="9" id="KW-1185">Reference proteome</keyword>
<dbReference type="InterPro" id="IPR010294">
    <property type="entry name" value="ADAMTS_spacer1"/>
</dbReference>
<dbReference type="InterPro" id="IPR000884">
    <property type="entry name" value="TSP1_rpt"/>
</dbReference>
<dbReference type="SMART" id="SM00209">
    <property type="entry name" value="TSP1"/>
    <property type="match status" value="1"/>
</dbReference>
<keyword evidence="8" id="KW-0645">Protease</keyword>
<comment type="caution">
    <text evidence="8">The sequence shown here is derived from an EMBL/GenBank/DDBJ whole genome shotgun (WGS) entry which is preliminary data.</text>
</comment>
<dbReference type="Pfam" id="PF01607">
    <property type="entry name" value="CBM_14"/>
    <property type="match status" value="1"/>
</dbReference>
<evidence type="ECO:0000256" key="4">
    <source>
        <dbReference type="SAM" id="MobiDB-lite"/>
    </source>
</evidence>
<dbReference type="InterPro" id="IPR036383">
    <property type="entry name" value="TSP1_rpt_sf"/>
</dbReference>
<feature type="compositionally biased region" description="Basic residues" evidence="4">
    <location>
        <begin position="463"/>
        <end position="473"/>
    </location>
</feature>
<dbReference type="InterPro" id="IPR018933">
    <property type="entry name" value="Netrin_module_non-TIMP"/>
</dbReference>
<feature type="domain" description="NTR" evidence="6">
    <location>
        <begin position="674"/>
        <end position="798"/>
    </location>
</feature>
<dbReference type="InterPro" id="IPR001134">
    <property type="entry name" value="Netrin_domain"/>
</dbReference>
<proteinExistence type="predicted"/>
<dbReference type="EMBL" id="BLXT01001860">
    <property type="protein sequence ID" value="GFN88650.1"/>
    <property type="molecule type" value="Genomic_DNA"/>
</dbReference>
<keyword evidence="2" id="KW-0964">Secreted</keyword>
<dbReference type="SUPFAM" id="SSF57625">
    <property type="entry name" value="Invertebrate chitin-binding proteins"/>
    <property type="match status" value="1"/>
</dbReference>
<protein>
    <submittedName>
        <fullName evidence="8">A disintegrin and metalloproteinase with thrombospondin motifs 6</fullName>
    </submittedName>
</protein>
<gene>
    <name evidence="8" type="ORF">PoB_001515600</name>
</gene>
<feature type="compositionally biased region" description="Low complexity" evidence="4">
    <location>
        <begin position="501"/>
        <end position="516"/>
    </location>
</feature>
<dbReference type="AlphaFoldDB" id="A0AAV3YYL5"/>
<evidence type="ECO:0000259" key="7">
    <source>
        <dbReference type="PROSITE" id="PS50940"/>
    </source>
</evidence>
<feature type="domain" description="Chitin-binding type-2" evidence="7">
    <location>
        <begin position="103"/>
        <end position="170"/>
    </location>
</feature>
<evidence type="ECO:0000313" key="8">
    <source>
        <dbReference type="EMBL" id="GFN88650.1"/>
    </source>
</evidence>
<evidence type="ECO:0000256" key="5">
    <source>
        <dbReference type="SAM" id="SignalP"/>
    </source>
</evidence>
<evidence type="ECO:0000313" key="9">
    <source>
        <dbReference type="Proteomes" id="UP000735302"/>
    </source>
</evidence>
<keyword evidence="3" id="KW-1015">Disulfide bond</keyword>
<dbReference type="SUPFAM" id="SSF50242">
    <property type="entry name" value="TIMP-like"/>
    <property type="match status" value="1"/>
</dbReference>
<dbReference type="PROSITE" id="PS50189">
    <property type="entry name" value="NTR"/>
    <property type="match status" value="1"/>
</dbReference>
<dbReference type="GO" id="GO:0008237">
    <property type="term" value="F:metallopeptidase activity"/>
    <property type="evidence" value="ECO:0007669"/>
    <property type="project" value="UniProtKB-KW"/>
</dbReference>
<dbReference type="InterPro" id="IPR008993">
    <property type="entry name" value="TIMP-like_OB-fold"/>
</dbReference>
<feature type="region of interest" description="Disordered" evidence="4">
    <location>
        <begin position="412"/>
        <end position="477"/>
    </location>
</feature>
<dbReference type="InterPro" id="IPR002557">
    <property type="entry name" value="Chitin-bd_dom"/>
</dbReference>
<organism evidence="8 9">
    <name type="scientific">Plakobranchus ocellatus</name>
    <dbReference type="NCBI Taxonomy" id="259542"/>
    <lineage>
        <taxon>Eukaryota</taxon>
        <taxon>Metazoa</taxon>
        <taxon>Spiralia</taxon>
        <taxon>Lophotrochozoa</taxon>
        <taxon>Mollusca</taxon>
        <taxon>Gastropoda</taxon>
        <taxon>Heterobranchia</taxon>
        <taxon>Euthyneura</taxon>
        <taxon>Panpulmonata</taxon>
        <taxon>Sacoglossa</taxon>
        <taxon>Placobranchoidea</taxon>
        <taxon>Plakobranchidae</taxon>
        <taxon>Plakobranchus</taxon>
    </lineage>
</organism>
<dbReference type="SUPFAM" id="SSF82895">
    <property type="entry name" value="TSP-1 type 1 repeat"/>
    <property type="match status" value="1"/>
</dbReference>
<dbReference type="Gene3D" id="2.170.140.10">
    <property type="entry name" value="Chitin binding domain"/>
    <property type="match status" value="1"/>
</dbReference>
<name>A0AAV3YYL5_9GAST</name>
<dbReference type="PANTHER" id="PTHR13723">
    <property type="entry name" value="ADAMTS A DISINTEGRIN AND METALLOPROTEASE WITH THROMBOSPONDIN MOTIFS PROTEASE"/>
    <property type="match status" value="1"/>
</dbReference>
<feature type="chain" id="PRO_5043808572" evidence="5">
    <location>
        <begin position="21"/>
        <end position="800"/>
    </location>
</feature>
<feature type="domain" description="Chitin-binding type-2" evidence="7">
    <location>
        <begin position="32"/>
        <end position="96"/>
    </location>
</feature>
<dbReference type="PROSITE" id="PS50940">
    <property type="entry name" value="CHIT_BIND_II"/>
    <property type="match status" value="2"/>
</dbReference>
<keyword evidence="5" id="KW-0732">Signal</keyword>
<dbReference type="GO" id="GO:0008061">
    <property type="term" value="F:chitin binding"/>
    <property type="evidence" value="ECO:0007669"/>
    <property type="project" value="InterPro"/>
</dbReference>
<dbReference type="PANTHER" id="PTHR13723:SF278">
    <property type="entry name" value="ADAM METALLOPEPTIDASE WITH THROMBOSPONDIN TYPE 1 MOTIF A, ISOFORM B"/>
    <property type="match status" value="1"/>
</dbReference>
<dbReference type="Gene3D" id="2.60.120.830">
    <property type="match status" value="1"/>
</dbReference>
<evidence type="ECO:0000256" key="2">
    <source>
        <dbReference type="ARBA" id="ARBA00022525"/>
    </source>
</evidence>
<evidence type="ECO:0000256" key="1">
    <source>
        <dbReference type="ARBA" id="ARBA00004613"/>
    </source>
</evidence>
<feature type="region of interest" description="Disordered" evidence="4">
    <location>
        <begin position="497"/>
        <end position="516"/>
    </location>
</feature>
<comment type="subcellular location">
    <subcellularLocation>
        <location evidence="1">Secreted</location>
    </subcellularLocation>
</comment>
<dbReference type="InterPro" id="IPR036508">
    <property type="entry name" value="Chitin-bd_dom_sf"/>
</dbReference>
<dbReference type="Gene3D" id="2.20.100.10">
    <property type="entry name" value="Thrombospondin type-1 (TSP1) repeat"/>
    <property type="match status" value="1"/>
</dbReference>
<keyword evidence="8" id="KW-0378">Hydrolase</keyword>
<keyword evidence="8" id="KW-0482">Metalloprotease</keyword>
<dbReference type="InterPro" id="IPR050439">
    <property type="entry name" value="ADAMTS_ADAMTS-like"/>
</dbReference>
<feature type="signal peptide" evidence="5">
    <location>
        <begin position="1"/>
        <end position="20"/>
    </location>
</feature>
<evidence type="ECO:0000256" key="3">
    <source>
        <dbReference type="ARBA" id="ARBA00023157"/>
    </source>
</evidence>
<dbReference type="Gene3D" id="2.40.50.120">
    <property type="match status" value="1"/>
</dbReference>
<sequence length="800" mass="90059">MLLHTTLLVTLTVLADSCSGYQFLWGLNQEMNALCPQKEGPSEVATPDECDVLNFIMCFNGIAVAINSCGQNQRFNRQKNECDFDELVPRPRNCEGRNNEPAKKICGNPGVQFTAKNETCKSYFACTTSGKQQMDCPKLSYFIAEVGRCMYITEGFRSSIPRAALDDCERKDPYTVYAASGEPPKRLERPLYWGQWSDWSECSSTCGQGVATRTRDCLTWSVKGSVINAESWRCQGRSERKKICRRQAPPKPPSCETRDGTQLQFDMCLRCKGDNSTCYLVQGVRKPSPEFPDVQGDEFIVLIPKGSTNINISKTGRARNSLALVNSQNVYLLNPTVSRRRGRTSVKGGNTVWTYDNTLGSESLATSGPLGEDILVLVVGESNKHKTFYSYWAPKNEDKSINKEPLHSALSGFESKTSDYSSPRRSEQKPAHSLKNSAIPDFRSVGLGSHSASRTSKFDKSNRNNHNRSKKNTYKREPYNINTIAFDRGHAIDLSESNRIPSSAGSSQSFPSLSQLSSLERQSFVPLGRTYTSGGAKFTNGFSKLDPSRPTNSIVQTRQEDDNNGRRIESKNVVMPRSSVTDGVRIPPIEVEKNSKQPSGRFNTGTFLATHKETRQRGTAVTNAAHPSRPFRPSRPPRPPRPPRPALVSRSKNLTPHRSSEGKGRDQRRKKRKKKKKKAEKKRKKAEEDDFMTVPLGASLSKVYVNRRKVLRKETRYDITILASYRNRVKLMSREYLWVGSRCRCPHLRAKRTYILMGRMKQHKDRQARLVIGPGAFVRGFSLGQDRRLRQLAQTLRCSD</sequence>
<feature type="compositionally biased region" description="Basic residues" evidence="4">
    <location>
        <begin position="666"/>
        <end position="684"/>
    </location>
</feature>